<evidence type="ECO:0000256" key="1">
    <source>
        <dbReference type="PIRNR" id="PIRNR006162"/>
    </source>
</evidence>
<comment type="caution">
    <text evidence="4">The sequence shown here is derived from an EMBL/GenBank/DDBJ whole genome shotgun (WGS) entry which is preliminary data.</text>
</comment>
<protein>
    <recommendedName>
        <fullName evidence="1">Phosphatidylglycerophosphatase A</fullName>
        <ecNumber evidence="1">3.1.3.27</ecNumber>
    </recommendedName>
    <alternativeName>
        <fullName evidence="1">Phosphatidylglycerolphosphate phosphatase A</fullName>
    </alternativeName>
</protein>
<dbReference type="CDD" id="cd06971">
    <property type="entry name" value="PgpA"/>
    <property type="match status" value="1"/>
</dbReference>
<evidence type="ECO:0000256" key="2">
    <source>
        <dbReference type="SAM" id="Phobius"/>
    </source>
</evidence>
<dbReference type="EMBL" id="JARGYT010000021">
    <property type="protein sequence ID" value="MDZ5762113.1"/>
    <property type="molecule type" value="Genomic_DNA"/>
</dbReference>
<name>A0ABU5L7L1_9RICK</name>
<comment type="function">
    <text evidence="1">Lipid phosphatase which dephosphorylates phosphatidylglycerophosphate (PGP) to phosphatidylglycerol (PG).</text>
</comment>
<keyword evidence="1" id="KW-0479">Metal-binding</keyword>
<dbReference type="Gene3D" id="1.10.3760.10">
    <property type="entry name" value="PgpA-like"/>
    <property type="match status" value="1"/>
</dbReference>
<keyword evidence="2" id="KW-1133">Transmembrane helix</keyword>
<dbReference type="Pfam" id="PF04608">
    <property type="entry name" value="PgpA"/>
    <property type="match status" value="1"/>
</dbReference>
<keyword evidence="1 2" id="KW-0472">Membrane</keyword>
<dbReference type="InterPro" id="IPR026037">
    <property type="entry name" value="PgpA"/>
</dbReference>
<keyword evidence="1" id="KW-0997">Cell inner membrane</keyword>
<comment type="cofactor">
    <cofactor evidence="1">
        <name>Mg(2+)</name>
        <dbReference type="ChEBI" id="CHEBI:18420"/>
    </cofactor>
</comment>
<feature type="transmembrane region" description="Helical" evidence="2">
    <location>
        <begin position="29"/>
        <end position="51"/>
    </location>
</feature>
<evidence type="ECO:0000259" key="3">
    <source>
        <dbReference type="Pfam" id="PF04608"/>
    </source>
</evidence>
<dbReference type="PANTHER" id="PTHR36305">
    <property type="entry name" value="PHOSPHATIDYLGLYCEROPHOSPHATASE A"/>
    <property type="match status" value="1"/>
</dbReference>
<dbReference type="Proteomes" id="UP001293791">
    <property type="component" value="Unassembled WGS sequence"/>
</dbReference>
<keyword evidence="1" id="KW-1208">Phospholipid metabolism</keyword>
<comment type="catalytic activity">
    <reaction evidence="1">
        <text>a 1,2-diacyl-sn-glycero-3-phospho-(1'-sn-glycero-3'-phosphate) + H2O = a 1,2-diacyl-sn-glycero-3-phospho-(1'-sn-glycerol) + phosphate</text>
        <dbReference type="Rhea" id="RHEA:33751"/>
        <dbReference type="ChEBI" id="CHEBI:15377"/>
        <dbReference type="ChEBI" id="CHEBI:43474"/>
        <dbReference type="ChEBI" id="CHEBI:60110"/>
        <dbReference type="ChEBI" id="CHEBI:64716"/>
        <dbReference type="EC" id="3.1.3.27"/>
    </reaction>
</comment>
<reference evidence="4 5" key="1">
    <citation type="submission" date="2023-02" db="EMBL/GenBank/DDBJ databases">
        <title>Host association and intracellularity evolved multiple times independently in the Rickettsiales.</title>
        <authorList>
            <person name="Castelli M."/>
            <person name="Nardi T."/>
            <person name="Gammuto L."/>
            <person name="Bellinzona G."/>
            <person name="Sabaneyeva E."/>
            <person name="Potekhin A."/>
            <person name="Serra V."/>
            <person name="Petroni G."/>
            <person name="Sassera D."/>
        </authorList>
    </citation>
    <scope>NUCLEOTIDE SEQUENCE [LARGE SCALE GENOMIC DNA]</scope>
    <source>
        <strain evidence="4 5">BOD18</strain>
    </source>
</reference>
<keyword evidence="1" id="KW-0378">Hydrolase</keyword>
<feature type="domain" description="YutG/PgpA" evidence="3">
    <location>
        <begin position="33"/>
        <end position="194"/>
    </location>
</feature>
<keyword evidence="1" id="KW-1003">Cell membrane</keyword>
<dbReference type="SUPFAM" id="SSF101307">
    <property type="entry name" value="YutG-like"/>
    <property type="match status" value="1"/>
</dbReference>
<evidence type="ECO:0000313" key="5">
    <source>
        <dbReference type="Proteomes" id="UP001293791"/>
    </source>
</evidence>
<comment type="subcellular location">
    <subcellularLocation>
        <location evidence="1">Cell inner membrane</location>
        <topology evidence="1">Multi-pass membrane protein</topology>
    </subcellularLocation>
</comment>
<keyword evidence="1" id="KW-0460">Magnesium</keyword>
<keyword evidence="5" id="KW-1185">Reference proteome</keyword>
<evidence type="ECO:0000313" key="4">
    <source>
        <dbReference type="EMBL" id="MDZ5762113.1"/>
    </source>
</evidence>
<dbReference type="PANTHER" id="PTHR36305:SF1">
    <property type="entry name" value="PHOSPHATIDYLGLYCEROPHOSPHATASE A"/>
    <property type="match status" value="1"/>
</dbReference>
<dbReference type="RefSeq" id="WP_322497599.1">
    <property type="nucleotide sequence ID" value="NZ_JARGYT010000021.1"/>
</dbReference>
<keyword evidence="1" id="KW-0443">Lipid metabolism</keyword>
<proteinExistence type="predicted"/>
<dbReference type="InterPro" id="IPR036681">
    <property type="entry name" value="PgpA-like_sf"/>
</dbReference>
<gene>
    <name evidence="4" type="ORF">Cyrtocomes_00481</name>
</gene>
<comment type="pathway">
    <text evidence="1">Phospholipid metabolism; phosphatidylglycerol biosynthesis; phosphatidylglycerol from CDP-diacylglycerol: step 2/2.</text>
</comment>
<dbReference type="EC" id="3.1.3.27" evidence="1"/>
<dbReference type="PIRSF" id="PIRSF006162">
    <property type="entry name" value="PgpA"/>
    <property type="match status" value="1"/>
</dbReference>
<keyword evidence="1 2" id="KW-0812">Transmembrane</keyword>
<feature type="transmembrane region" description="Helical" evidence="2">
    <location>
        <begin position="137"/>
        <end position="155"/>
    </location>
</feature>
<keyword evidence="1" id="KW-0595">Phospholipid degradation</keyword>
<feature type="transmembrane region" description="Helical" evidence="2">
    <location>
        <begin position="71"/>
        <end position="91"/>
    </location>
</feature>
<dbReference type="InterPro" id="IPR007686">
    <property type="entry name" value="YutG/PgpA"/>
</dbReference>
<organism evidence="4 5">
    <name type="scientific">Candidatus Cyrtobacter comes</name>
    <dbReference type="NCBI Taxonomy" id="675776"/>
    <lineage>
        <taxon>Bacteria</taxon>
        <taxon>Pseudomonadati</taxon>
        <taxon>Pseudomonadota</taxon>
        <taxon>Alphaproteobacteria</taxon>
        <taxon>Rickettsiales</taxon>
        <taxon>Candidatus Midichloriaceae</taxon>
        <taxon>Candidatus Cyrtobacter</taxon>
    </lineage>
</organism>
<accession>A0ABU5L7L1</accession>
<keyword evidence="1" id="KW-0442">Lipid degradation</keyword>
<sequence length="205" mass="23212">MWIDVSVYDFTYAMRKLLKNKKIKIQHSFSSLVATWFYIGALPLAQGTLASLSTYPIYLFCIRSSLSGKELSLSFALIALVLFVLGLKCASRYMRTHMVGDHCSIVIDEVVGQLIAFSVANDFFYKLSIKFFSSNKIVNYETGAFLIGFILFRYFDIRKPLIIRWFERNLKGALGVMVDDIAAGLAAGGFAYIIYQIMNFSFNGF</sequence>
<feature type="transmembrane region" description="Helical" evidence="2">
    <location>
        <begin position="176"/>
        <end position="195"/>
    </location>
</feature>